<feature type="region of interest" description="Disordered" evidence="1">
    <location>
        <begin position="36"/>
        <end position="66"/>
    </location>
</feature>
<feature type="signal peptide" evidence="2">
    <location>
        <begin position="1"/>
        <end position="23"/>
    </location>
</feature>
<organism evidence="3 4">
    <name type="scientific">Hyphomonas atlantica</name>
    <dbReference type="NCBI Taxonomy" id="1280948"/>
    <lineage>
        <taxon>Bacteria</taxon>
        <taxon>Pseudomonadati</taxon>
        <taxon>Pseudomonadota</taxon>
        <taxon>Alphaproteobacteria</taxon>
        <taxon>Hyphomonadales</taxon>
        <taxon>Hyphomonadaceae</taxon>
        <taxon>Hyphomonas</taxon>
    </lineage>
</organism>
<dbReference type="AlphaFoldDB" id="A0A3B9KY45"/>
<evidence type="ECO:0000313" key="4">
    <source>
        <dbReference type="Proteomes" id="UP000259173"/>
    </source>
</evidence>
<proteinExistence type="predicted"/>
<dbReference type="Proteomes" id="UP000259173">
    <property type="component" value="Unassembled WGS sequence"/>
</dbReference>
<gene>
    <name evidence="3" type="ORF">DCG65_03185</name>
</gene>
<accession>A0A3B9KY45</accession>
<protein>
    <recommendedName>
        <fullName evidence="5">DUF2946 domain-containing protein</fullName>
    </recommendedName>
</protein>
<evidence type="ECO:0000313" key="3">
    <source>
        <dbReference type="EMBL" id="HAE93536.1"/>
    </source>
</evidence>
<keyword evidence="2" id="KW-0732">Signal</keyword>
<feature type="chain" id="PRO_5017594665" description="DUF2946 domain-containing protein" evidence="2">
    <location>
        <begin position="24"/>
        <end position="140"/>
    </location>
</feature>
<dbReference type="EMBL" id="DMBR01000093">
    <property type="protein sequence ID" value="HAE93536.1"/>
    <property type="molecule type" value="Genomic_DNA"/>
</dbReference>
<reference evidence="3 4" key="1">
    <citation type="journal article" date="2018" name="Nat. Biotechnol.">
        <title>A standardized bacterial taxonomy based on genome phylogeny substantially revises the tree of life.</title>
        <authorList>
            <person name="Parks D.H."/>
            <person name="Chuvochina M."/>
            <person name="Waite D.W."/>
            <person name="Rinke C."/>
            <person name="Skarshewski A."/>
            <person name="Chaumeil P.A."/>
            <person name="Hugenholtz P."/>
        </authorList>
    </citation>
    <scope>NUCLEOTIDE SEQUENCE [LARGE SCALE GENOMIC DNA]</scope>
    <source>
        <strain evidence="3">UBA8557</strain>
    </source>
</reference>
<name>A0A3B9KY45_9PROT</name>
<comment type="caution">
    <text evidence="3">The sequence shown here is derived from an EMBL/GenBank/DDBJ whole genome shotgun (WGS) entry which is preliminary data.</text>
</comment>
<evidence type="ECO:0000256" key="1">
    <source>
        <dbReference type="SAM" id="MobiDB-lite"/>
    </source>
</evidence>
<evidence type="ECO:0008006" key="5">
    <source>
        <dbReference type="Google" id="ProtNLM"/>
    </source>
</evidence>
<sequence>MLKLTRLLILIAVALVATLPIMACCLAGHAEPAASHTSVETPPCHGEAPLSAHGDSETGQQPPAPTDCPGCLDCDSAVMQAQSFENGALLTQVSPEIPLAVIASRFEGFGHAETIFKTGPPGDPPLPRATPITLKQRLLI</sequence>
<evidence type="ECO:0000256" key="2">
    <source>
        <dbReference type="SAM" id="SignalP"/>
    </source>
</evidence>